<keyword evidence="1" id="KW-1133">Transmembrane helix</keyword>
<dbReference type="InterPro" id="IPR012902">
    <property type="entry name" value="N_methyl_site"/>
</dbReference>
<dbReference type="InterPro" id="IPR045584">
    <property type="entry name" value="Pilin-like"/>
</dbReference>
<accession>A0A1D7TIU2</accession>
<evidence type="ECO:0000313" key="2">
    <source>
        <dbReference type="EMBL" id="AOO64893.1"/>
    </source>
</evidence>
<keyword evidence="1" id="KW-0472">Membrane</keyword>
<dbReference type="PATRIC" id="fig|1193502.14.peg.1129"/>
<proteinExistence type="predicted"/>
<sequence length="297" mass="32706">MAMKKKAFTMIELVMVIVVLGIVASIGSEIILSLYNNYLRSRTINQLESQTEIVLEQIAKRLQYRIKDSTIARKADTSFTALANSDNSYSIIEWIGYSNESLLDTPPGWSGLIDLNHASTDKTPHTLKTPDSNLSSTAATMSALTNSAIDLTAGKEAALIFETAYNATDFGWGNPNNADGSATVKVTRNTDDILTIDAADIPNDIYEHYVLAHSAYAIVPSSFNSTDFNLTLRYNYQPWLGQNYGSNGIGNSVLAEHVSLFQFKQDDTVIRLKLCLHDNNETGTGDRIAICKEKVVY</sequence>
<organism evidence="2 3">
    <name type="scientific">Sulfurospirillum halorespirans DSM 13726</name>
    <dbReference type="NCBI Taxonomy" id="1193502"/>
    <lineage>
        <taxon>Bacteria</taxon>
        <taxon>Pseudomonadati</taxon>
        <taxon>Campylobacterota</taxon>
        <taxon>Epsilonproteobacteria</taxon>
        <taxon>Campylobacterales</taxon>
        <taxon>Sulfurospirillaceae</taxon>
        <taxon>Sulfurospirillum</taxon>
    </lineage>
</organism>
<dbReference type="NCBIfam" id="TIGR02532">
    <property type="entry name" value="IV_pilin_GFxxxE"/>
    <property type="match status" value="1"/>
</dbReference>
<dbReference type="AlphaFoldDB" id="A0A1D7TIU2"/>
<dbReference type="STRING" id="1193502.SHALO_1113"/>
<reference evidence="3" key="1">
    <citation type="submission" date="2016-08" db="EMBL/GenBank/DDBJ databases">
        <title>Complete genome sequence of the organohalide-respiring Epsilonproteobacterium Sulfurospirillum halorespirans.</title>
        <authorList>
            <person name="Goris T."/>
            <person name="Zimmermann J."/>
            <person name="Schenz B."/>
            <person name="Lemos M."/>
            <person name="Hackermueller J."/>
            <person name="Diekert G."/>
        </authorList>
    </citation>
    <scope>NUCLEOTIDE SEQUENCE [LARGE SCALE GENOMIC DNA]</scope>
    <source>
        <strain>DSM 13726</strain>
        <strain evidence="3">PCE-M2</strain>
    </source>
</reference>
<feature type="transmembrane region" description="Helical" evidence="1">
    <location>
        <begin position="12"/>
        <end position="35"/>
    </location>
</feature>
<dbReference type="Proteomes" id="UP000094609">
    <property type="component" value="Chromosome"/>
</dbReference>
<dbReference type="SUPFAM" id="SSF54523">
    <property type="entry name" value="Pili subunits"/>
    <property type="match status" value="1"/>
</dbReference>
<name>A0A1D7TIU2_9BACT</name>
<gene>
    <name evidence="2" type="ORF">SHALO_1113</name>
</gene>
<dbReference type="Pfam" id="PF07963">
    <property type="entry name" value="N_methyl"/>
    <property type="match status" value="1"/>
</dbReference>
<evidence type="ECO:0008006" key="4">
    <source>
        <dbReference type="Google" id="ProtNLM"/>
    </source>
</evidence>
<evidence type="ECO:0000313" key="3">
    <source>
        <dbReference type="Proteomes" id="UP000094609"/>
    </source>
</evidence>
<keyword evidence="1" id="KW-0812">Transmembrane</keyword>
<evidence type="ECO:0000256" key="1">
    <source>
        <dbReference type="SAM" id="Phobius"/>
    </source>
</evidence>
<protein>
    <recommendedName>
        <fullName evidence="4">Prepilin-type N-terminal cleavage/methylation domain-containing protein</fullName>
    </recommendedName>
</protein>
<dbReference type="KEGG" id="shal:SHALO_1113"/>
<dbReference type="EMBL" id="CP017111">
    <property type="protein sequence ID" value="AOO64893.1"/>
    <property type="molecule type" value="Genomic_DNA"/>
</dbReference>
<keyword evidence="3" id="KW-1185">Reference proteome</keyword>